<dbReference type="EMBL" id="FN645509">
    <property type="protein sequence ID" value="CBI82203.1"/>
    <property type="molecule type" value="Genomic_DNA"/>
</dbReference>
<organism evidence="1">
    <name type="scientific">Bartonella schoenbuchensis (strain DSM 13525 / NCTC 13165 / R1)</name>
    <dbReference type="NCBI Taxonomy" id="687861"/>
    <lineage>
        <taxon>Bacteria</taxon>
        <taxon>Pseudomonadati</taxon>
        <taxon>Pseudomonadota</taxon>
        <taxon>Alphaproteobacteria</taxon>
        <taxon>Hyphomicrobiales</taxon>
        <taxon>Bartonellaceae</taxon>
        <taxon>Bartonella</taxon>
    </lineage>
</organism>
<accession>E6YZB5</accession>
<proteinExistence type="predicted"/>
<evidence type="ECO:0000313" key="1">
    <source>
        <dbReference type="EMBL" id="CBI82203.1"/>
    </source>
</evidence>
<gene>
    <name evidence="1" type="ORF">B11C_40058</name>
</gene>
<name>E6YZB5_BARSR</name>
<protein>
    <submittedName>
        <fullName evidence="1">Uncharacterized protein</fullName>
    </submittedName>
</protein>
<reference evidence="1" key="1">
    <citation type="journal article" date="2011" name="PLoS Genet.">
        <title>Parallel evolution of a type IV secretion system in radiating lineages of the host-restricted bacterial pathogen Bartonella.</title>
        <authorList>
            <person name="Engel P."/>
            <person name="Salzburger W."/>
            <person name="Liesch M."/>
            <person name="Chang C.C."/>
            <person name="Maruyama S."/>
            <person name="Lanz C."/>
            <person name="Calteau A."/>
            <person name="Lajus A."/>
            <person name="Medigue C."/>
            <person name="Schuster S.C."/>
            <person name="Dehio C."/>
        </authorList>
    </citation>
    <scope>NUCLEOTIDE SEQUENCE</scope>
    <source>
        <strain evidence="1">R1</strain>
    </source>
</reference>
<dbReference type="AlphaFoldDB" id="E6YZB5"/>
<sequence length="41" mass="4935">MVFIYLVNNYWKKITVDYAKSFMVSKTLFVGNNVFIYNDFT</sequence>